<dbReference type="SUPFAM" id="SSF56487">
    <property type="entry name" value="SRCR-like"/>
    <property type="match status" value="2"/>
</dbReference>
<keyword evidence="5" id="KW-0732">Signal</keyword>
<dbReference type="PRINTS" id="PR00258">
    <property type="entry name" value="SPERACTRCPTR"/>
</dbReference>
<evidence type="ECO:0000256" key="11">
    <source>
        <dbReference type="PROSITE-ProRule" id="PRU00196"/>
    </source>
</evidence>
<dbReference type="PANTHER" id="PTHR48071">
    <property type="entry name" value="SRCR DOMAIN-CONTAINING PROTEIN"/>
    <property type="match status" value="1"/>
</dbReference>
<evidence type="ECO:0000256" key="2">
    <source>
        <dbReference type="ARBA" id="ARBA00004613"/>
    </source>
</evidence>
<dbReference type="PANTHER" id="PTHR48071:SF15">
    <property type="entry name" value="SRCR DOMAIN-CONTAINING PROTEIN"/>
    <property type="match status" value="1"/>
</dbReference>
<evidence type="ECO:0000256" key="3">
    <source>
        <dbReference type="ARBA" id="ARBA00022525"/>
    </source>
</evidence>
<keyword evidence="4 12" id="KW-0812">Transmembrane</keyword>
<evidence type="ECO:0000256" key="6">
    <source>
        <dbReference type="ARBA" id="ARBA00022737"/>
    </source>
</evidence>
<proteinExistence type="predicted"/>
<keyword evidence="15" id="KW-1185">Reference proteome</keyword>
<dbReference type="Proteomes" id="UP000694523">
    <property type="component" value="Unplaced"/>
</dbReference>
<evidence type="ECO:0000256" key="9">
    <source>
        <dbReference type="ARBA" id="ARBA00023157"/>
    </source>
</evidence>
<dbReference type="GO" id="GO:0031638">
    <property type="term" value="P:zymogen activation"/>
    <property type="evidence" value="ECO:0007669"/>
    <property type="project" value="TreeGrafter"/>
</dbReference>
<dbReference type="Ensembl" id="ENSNMLT00000009999.1">
    <property type="protein sequence ID" value="ENSNMLP00000008815.1"/>
    <property type="gene ID" value="ENSNMLG00000006202.1"/>
</dbReference>
<evidence type="ECO:0000256" key="4">
    <source>
        <dbReference type="ARBA" id="ARBA00022692"/>
    </source>
</evidence>
<comment type="subcellular location">
    <subcellularLocation>
        <location evidence="1">Membrane</location>
        <topology evidence="1">Single-pass membrane protein</topology>
    </subcellularLocation>
    <subcellularLocation>
        <location evidence="2">Secreted</location>
    </subcellularLocation>
</comment>
<dbReference type="GO" id="GO:0005886">
    <property type="term" value="C:plasma membrane"/>
    <property type="evidence" value="ECO:0007669"/>
    <property type="project" value="TreeGrafter"/>
</dbReference>
<dbReference type="Pfam" id="PF00530">
    <property type="entry name" value="SRCR"/>
    <property type="match status" value="2"/>
</dbReference>
<evidence type="ECO:0000259" key="13">
    <source>
        <dbReference type="PROSITE" id="PS50287"/>
    </source>
</evidence>
<evidence type="ECO:0000256" key="10">
    <source>
        <dbReference type="ARBA" id="ARBA00023180"/>
    </source>
</evidence>
<dbReference type="PROSITE" id="PS00420">
    <property type="entry name" value="SRCR_1"/>
    <property type="match status" value="1"/>
</dbReference>
<dbReference type="InterPro" id="IPR036772">
    <property type="entry name" value="SRCR-like_dom_sf"/>
</dbReference>
<sequence>MGQHLFYINITIHKNCTRNPYRQYPIVSFADDNPYIEALSGKCHWTLKRPFGEVPLDAALEDRLVPQICRELGCGGVYNVQKIKYPSNTSCFTECFYEEGQLRNCSMKEAIGCVAISEAVCGAHMVRLSGGRDRCEGRVELWRGGQWGSVCDDQWDLREAEVVCRQTGCGFALSVSGQGGQFPPGTGPVLLDDLNCTGAEANLWDCPAAEGTDCGHKEDAGVVCSEMRAVRLSGGADRCSGKVEVHRNGTWGTVCDNCWNRDIASTVCSMLRCGPKPQNYTQFNPPLSHNPGPLYYYHHCPTGPNSTLWDCKEIINHKYACTGSEASGVICNGSLGFPDATTTAKSITLTTATVTDVTTLSPVEQFPLLLLCVTSVALLLFVFLIVNTVLCCHYRNRHGITISSVKQKRNKHVYRIDFNINFKYSNIYVYIHFKGHFLKMYFSHIGATISPL</sequence>
<reference evidence="14" key="1">
    <citation type="submission" date="2025-08" db="UniProtKB">
        <authorList>
            <consortium name="Ensembl"/>
        </authorList>
    </citation>
    <scope>IDENTIFICATION</scope>
</reference>
<feature type="disulfide bond" evidence="11">
    <location>
        <begin position="196"/>
        <end position="206"/>
    </location>
</feature>
<dbReference type="SMART" id="SM00202">
    <property type="entry name" value="SR"/>
    <property type="match status" value="2"/>
</dbReference>
<evidence type="ECO:0000256" key="8">
    <source>
        <dbReference type="ARBA" id="ARBA00023136"/>
    </source>
</evidence>
<accession>A0A8C6SNG9</accession>
<evidence type="ECO:0000313" key="15">
    <source>
        <dbReference type="Proteomes" id="UP000694523"/>
    </source>
</evidence>
<comment type="caution">
    <text evidence="11">Lacks conserved residue(s) required for the propagation of feature annotation.</text>
</comment>
<reference evidence="14" key="2">
    <citation type="submission" date="2025-09" db="UniProtKB">
        <authorList>
            <consortium name="Ensembl"/>
        </authorList>
    </citation>
    <scope>IDENTIFICATION</scope>
</reference>
<dbReference type="AlphaFoldDB" id="A0A8C6SNG9"/>
<keyword evidence="10" id="KW-0325">Glycoprotein</keyword>
<keyword evidence="8 12" id="KW-0472">Membrane</keyword>
<evidence type="ECO:0000313" key="14">
    <source>
        <dbReference type="Ensembl" id="ENSNMLP00000008815.1"/>
    </source>
</evidence>
<dbReference type="PROSITE" id="PS50287">
    <property type="entry name" value="SRCR_2"/>
    <property type="match status" value="2"/>
</dbReference>
<dbReference type="FunFam" id="3.10.250.10:FF:000002">
    <property type="entry name" value="Scavenger receptor cysteine-rich type 1 protein M130"/>
    <property type="match status" value="1"/>
</dbReference>
<organism evidence="14 15">
    <name type="scientific">Neogobius melanostomus</name>
    <name type="common">round goby</name>
    <dbReference type="NCBI Taxonomy" id="47308"/>
    <lineage>
        <taxon>Eukaryota</taxon>
        <taxon>Metazoa</taxon>
        <taxon>Chordata</taxon>
        <taxon>Craniata</taxon>
        <taxon>Vertebrata</taxon>
        <taxon>Euteleostomi</taxon>
        <taxon>Actinopterygii</taxon>
        <taxon>Neopterygii</taxon>
        <taxon>Teleostei</taxon>
        <taxon>Neoteleostei</taxon>
        <taxon>Acanthomorphata</taxon>
        <taxon>Gobiaria</taxon>
        <taxon>Gobiiformes</taxon>
        <taxon>Gobioidei</taxon>
        <taxon>Gobiidae</taxon>
        <taxon>Benthophilinae</taxon>
        <taxon>Neogobiini</taxon>
        <taxon>Neogobius</taxon>
    </lineage>
</organism>
<keyword evidence="7 12" id="KW-1133">Transmembrane helix</keyword>
<name>A0A8C6SNG9_9GOBI</name>
<dbReference type="FunFam" id="3.10.250.10:FF:000016">
    <property type="entry name" value="Scavenger receptor cysteine-rich protein type 12"/>
    <property type="match status" value="1"/>
</dbReference>
<feature type="domain" description="SRCR" evidence="13">
    <location>
        <begin position="230"/>
        <end position="332"/>
    </location>
</feature>
<keyword evidence="9 11" id="KW-1015">Disulfide bond</keyword>
<dbReference type="InterPro" id="IPR001190">
    <property type="entry name" value="SRCR"/>
</dbReference>
<keyword evidence="3" id="KW-0964">Secreted</keyword>
<evidence type="ECO:0000256" key="1">
    <source>
        <dbReference type="ARBA" id="ARBA00004167"/>
    </source>
</evidence>
<dbReference type="GO" id="GO:0004252">
    <property type="term" value="F:serine-type endopeptidase activity"/>
    <property type="evidence" value="ECO:0007669"/>
    <property type="project" value="TreeGrafter"/>
</dbReference>
<keyword evidence="6" id="KW-0677">Repeat</keyword>
<evidence type="ECO:0000256" key="12">
    <source>
        <dbReference type="SAM" id="Phobius"/>
    </source>
</evidence>
<feature type="domain" description="SRCR" evidence="13">
    <location>
        <begin position="126"/>
        <end position="225"/>
    </location>
</feature>
<dbReference type="Gene3D" id="3.10.250.10">
    <property type="entry name" value="SRCR-like domain"/>
    <property type="match status" value="2"/>
</dbReference>
<dbReference type="GO" id="GO:0005615">
    <property type="term" value="C:extracellular space"/>
    <property type="evidence" value="ECO:0007669"/>
    <property type="project" value="TreeGrafter"/>
</dbReference>
<evidence type="ECO:0000256" key="5">
    <source>
        <dbReference type="ARBA" id="ARBA00022729"/>
    </source>
</evidence>
<protein>
    <recommendedName>
        <fullName evidence="13">SRCR domain-containing protein</fullName>
    </recommendedName>
</protein>
<evidence type="ECO:0000256" key="7">
    <source>
        <dbReference type="ARBA" id="ARBA00022989"/>
    </source>
</evidence>
<feature type="transmembrane region" description="Helical" evidence="12">
    <location>
        <begin position="368"/>
        <end position="390"/>
    </location>
</feature>